<keyword evidence="11" id="KW-1185">Reference proteome</keyword>
<dbReference type="SMART" id="SM00636">
    <property type="entry name" value="Glyco_18"/>
    <property type="match status" value="1"/>
</dbReference>
<dbReference type="InterPro" id="IPR017853">
    <property type="entry name" value="GH"/>
</dbReference>
<feature type="region of interest" description="Disordered" evidence="7">
    <location>
        <begin position="16"/>
        <end position="39"/>
    </location>
</feature>
<keyword evidence="5" id="KW-0326">Glycosidase</keyword>
<comment type="caution">
    <text evidence="10">The sequence shown here is derived from an EMBL/GenBank/DDBJ whole genome shotgun (WGS) entry which is preliminary data.</text>
</comment>
<dbReference type="PROSITE" id="PS51782">
    <property type="entry name" value="LYSM"/>
    <property type="match status" value="1"/>
</dbReference>
<protein>
    <recommendedName>
        <fullName evidence="2">chitinase</fullName>
        <ecNumber evidence="2">3.2.1.14</ecNumber>
    </recommendedName>
</protein>
<dbReference type="InterPro" id="IPR029070">
    <property type="entry name" value="Chitinase_insertion_sf"/>
</dbReference>
<dbReference type="SUPFAM" id="SSF51445">
    <property type="entry name" value="(Trans)glycosidases"/>
    <property type="match status" value="1"/>
</dbReference>
<dbReference type="InterPro" id="IPR053214">
    <property type="entry name" value="LysM12-like"/>
</dbReference>
<dbReference type="EC" id="3.2.1.14" evidence="2"/>
<evidence type="ECO:0000256" key="7">
    <source>
        <dbReference type="SAM" id="MobiDB-lite"/>
    </source>
</evidence>
<name>A0A9P9FWP1_FUSRE</name>
<dbReference type="InterPro" id="IPR011583">
    <property type="entry name" value="Chitinase_II/V-like_cat"/>
</dbReference>
<dbReference type="OrthoDB" id="73875at2759"/>
<evidence type="ECO:0000313" key="10">
    <source>
        <dbReference type="EMBL" id="KAH7222676.1"/>
    </source>
</evidence>
<dbReference type="Gene3D" id="3.20.20.80">
    <property type="entry name" value="Glycosidases"/>
    <property type="match status" value="1"/>
</dbReference>
<feature type="compositionally biased region" description="Basic residues" evidence="7">
    <location>
        <begin position="127"/>
        <end position="136"/>
    </location>
</feature>
<comment type="similarity">
    <text evidence="6">Belongs to the secreted LysM effector family.</text>
</comment>
<dbReference type="AlphaFoldDB" id="A0A9P9FWP1"/>
<evidence type="ECO:0000256" key="4">
    <source>
        <dbReference type="ARBA" id="ARBA00023026"/>
    </source>
</evidence>
<accession>A0A9P9FWP1</accession>
<keyword evidence="3" id="KW-0147">Chitin-binding</keyword>
<dbReference type="EMBL" id="JAGMUX010000027">
    <property type="protein sequence ID" value="KAH7222676.1"/>
    <property type="molecule type" value="Genomic_DNA"/>
</dbReference>
<dbReference type="Gene3D" id="3.10.50.10">
    <property type="match status" value="1"/>
</dbReference>
<comment type="similarity">
    <text evidence="1">Belongs to the glycosyl hydrolase 18 family. Chitinase class V subfamily.</text>
</comment>
<feature type="domain" description="LysM" evidence="8">
    <location>
        <begin position="306"/>
        <end position="351"/>
    </location>
</feature>
<dbReference type="SUPFAM" id="SSF54556">
    <property type="entry name" value="Chitinase insertion domain"/>
    <property type="match status" value="1"/>
</dbReference>
<dbReference type="GeneID" id="70230335"/>
<gene>
    <name evidence="10" type="ORF">BKA55DRAFT_697447</name>
</gene>
<organism evidence="10 11">
    <name type="scientific">Fusarium redolens</name>
    <dbReference type="NCBI Taxonomy" id="48865"/>
    <lineage>
        <taxon>Eukaryota</taxon>
        <taxon>Fungi</taxon>
        <taxon>Dikarya</taxon>
        <taxon>Ascomycota</taxon>
        <taxon>Pezizomycotina</taxon>
        <taxon>Sordariomycetes</taxon>
        <taxon>Hypocreomycetidae</taxon>
        <taxon>Hypocreales</taxon>
        <taxon>Nectriaceae</taxon>
        <taxon>Fusarium</taxon>
        <taxon>Fusarium redolens species complex</taxon>
    </lineage>
</organism>
<evidence type="ECO:0000313" key="11">
    <source>
        <dbReference type="Proteomes" id="UP000720189"/>
    </source>
</evidence>
<keyword evidence="10" id="KW-0378">Hydrolase</keyword>
<sequence length="916" mass="99010">MVFAFSSTLRGANSTRLGPYDASKAQNSTEHERELGITPISPYSEKQTSEEWATTLVEGCPRTCAAAGSDAARWTHIHNVRDLDGCEAPLMFDLNVHPETVETIRVCALDGPSFSSKASAHLRAHLHQGAARRHAKRAETDGEDDKASTGLCNPAPLSPVPIVLTSGLAGALNATGGVTVAIQGLKQHITKKASCGKTVPFSKAGSTIVGIYISADMGSVAGTAILERFEKAASQGTQIMQACDINPMNPYTFGIFAVDKVSDFDLDARIKVNIRGGDLFTGSSNGTSSVSSVGLSTDLEARAECKTTKVIEDDTCTTLSVRCNIRGADFVKYKPKTNICSTLKPGQFVCCSSGTLPDNAPVADKDGTCATHKIDIGDTCVSVAATSSITVKDNEAYNKASKGNTPMPSLVKGVACGPQKPGTKKPLGSFDRWDLAKLNQCLLNSCCRGWGFYGTTDEFCTESPADTKAPGAIKINTNGCISNCGTDIVNNKASAKEFKRIGYFQAYNPGRPCMHMDASEIEDNFKELTHVHFAFAGITADYDVNIPEHVKKQFDVLDKMDAPFKKILSFGGWAESTDAATFQRYRDVVKPEYRSVFDANVVKLLEKHESFDGVGIDWEYPGATDQGIPAGDRTDVLYYHRFLSVLRNLLPSSKSLSIVLPGSFRYLKPFPVDLMAKVLNYFVFMTYDLHGQCDYGNKFANPGCENGNCLRSHVNRTETRNSMSMIIKAGVPAEKVIIGIASYGRSFRMADKSCTGPHCLFTGSYSESEAEPGQFSNAELDEIWQLASNGTEGVSAKRWHDAKTHSDIMTYGTQGSGMTDWDAYMSDKTKEERVAWVKTLNFGGTTDWAIDLAGYFEGPSQKGGSSNGGWSDFKADDLSCDLNDWPTSLEKLSVNIDSINGASVKGTAKAETQLHI</sequence>
<dbReference type="Proteomes" id="UP000720189">
    <property type="component" value="Unassembled WGS sequence"/>
</dbReference>
<dbReference type="Pfam" id="PF00704">
    <property type="entry name" value="Glyco_hydro_18"/>
    <property type="match status" value="1"/>
</dbReference>
<dbReference type="PROSITE" id="PS51910">
    <property type="entry name" value="GH18_2"/>
    <property type="match status" value="1"/>
</dbReference>
<dbReference type="InterPro" id="IPR036779">
    <property type="entry name" value="LysM_dom_sf"/>
</dbReference>
<evidence type="ECO:0000256" key="3">
    <source>
        <dbReference type="ARBA" id="ARBA00022669"/>
    </source>
</evidence>
<dbReference type="GO" id="GO:0008061">
    <property type="term" value="F:chitin binding"/>
    <property type="evidence" value="ECO:0007669"/>
    <property type="project" value="UniProtKB-KW"/>
</dbReference>
<dbReference type="PANTHER" id="PTHR47700:SF2">
    <property type="entry name" value="CHITINASE"/>
    <property type="match status" value="1"/>
</dbReference>
<evidence type="ECO:0000256" key="1">
    <source>
        <dbReference type="ARBA" id="ARBA00008682"/>
    </source>
</evidence>
<evidence type="ECO:0000256" key="6">
    <source>
        <dbReference type="ARBA" id="ARBA00044955"/>
    </source>
</evidence>
<dbReference type="InterPro" id="IPR018392">
    <property type="entry name" value="LysM"/>
</dbReference>
<dbReference type="Gene3D" id="3.10.350.10">
    <property type="entry name" value="LysM domain"/>
    <property type="match status" value="1"/>
</dbReference>
<keyword evidence="4" id="KW-0843">Virulence</keyword>
<dbReference type="GO" id="GO:0005975">
    <property type="term" value="P:carbohydrate metabolic process"/>
    <property type="evidence" value="ECO:0007669"/>
    <property type="project" value="InterPro"/>
</dbReference>
<dbReference type="InterPro" id="IPR001223">
    <property type="entry name" value="Glyco_hydro18_cat"/>
</dbReference>
<feature type="domain" description="GH18" evidence="9">
    <location>
        <begin position="498"/>
        <end position="866"/>
    </location>
</feature>
<evidence type="ECO:0000259" key="9">
    <source>
        <dbReference type="PROSITE" id="PS51910"/>
    </source>
</evidence>
<proteinExistence type="inferred from homology"/>
<feature type="region of interest" description="Disordered" evidence="7">
    <location>
        <begin position="127"/>
        <end position="151"/>
    </location>
</feature>
<evidence type="ECO:0000256" key="2">
    <source>
        <dbReference type="ARBA" id="ARBA00012729"/>
    </source>
</evidence>
<evidence type="ECO:0000256" key="5">
    <source>
        <dbReference type="ARBA" id="ARBA00023295"/>
    </source>
</evidence>
<reference evidence="10" key="1">
    <citation type="journal article" date="2021" name="Nat. Commun.">
        <title>Genetic determinants of endophytism in the Arabidopsis root mycobiome.</title>
        <authorList>
            <person name="Mesny F."/>
            <person name="Miyauchi S."/>
            <person name="Thiergart T."/>
            <person name="Pickel B."/>
            <person name="Atanasova L."/>
            <person name="Karlsson M."/>
            <person name="Huettel B."/>
            <person name="Barry K.W."/>
            <person name="Haridas S."/>
            <person name="Chen C."/>
            <person name="Bauer D."/>
            <person name="Andreopoulos W."/>
            <person name="Pangilinan J."/>
            <person name="LaButti K."/>
            <person name="Riley R."/>
            <person name="Lipzen A."/>
            <person name="Clum A."/>
            <person name="Drula E."/>
            <person name="Henrissat B."/>
            <person name="Kohler A."/>
            <person name="Grigoriev I.V."/>
            <person name="Martin F.M."/>
            <person name="Hacquard S."/>
        </authorList>
    </citation>
    <scope>NUCLEOTIDE SEQUENCE</scope>
    <source>
        <strain evidence="10">MPI-CAGE-AT-0023</strain>
    </source>
</reference>
<dbReference type="PANTHER" id="PTHR47700">
    <property type="entry name" value="V CHITINASE, PUTATIVE (AFU_ORTHOLOGUE AFUA_6G13720)-RELATED"/>
    <property type="match status" value="1"/>
</dbReference>
<dbReference type="GO" id="GO:0008843">
    <property type="term" value="F:endochitinase activity"/>
    <property type="evidence" value="ECO:0007669"/>
    <property type="project" value="UniProtKB-EC"/>
</dbReference>
<dbReference type="RefSeq" id="XP_046042299.1">
    <property type="nucleotide sequence ID" value="XM_046200381.1"/>
</dbReference>
<evidence type="ECO:0000259" key="8">
    <source>
        <dbReference type="PROSITE" id="PS51782"/>
    </source>
</evidence>